<dbReference type="GO" id="GO:0005794">
    <property type="term" value="C:Golgi apparatus"/>
    <property type="evidence" value="ECO:0007669"/>
    <property type="project" value="TreeGrafter"/>
</dbReference>
<evidence type="ECO:0000259" key="2">
    <source>
        <dbReference type="Pfam" id="PF03407"/>
    </source>
</evidence>
<dbReference type="AlphaFoldDB" id="A0AAW1Q4N4"/>
<evidence type="ECO:0000313" key="4">
    <source>
        <dbReference type="Proteomes" id="UP001489004"/>
    </source>
</evidence>
<proteinExistence type="predicted"/>
<gene>
    <name evidence="3" type="ORF">WJX72_005258</name>
</gene>
<dbReference type="Proteomes" id="UP001489004">
    <property type="component" value="Unassembled WGS sequence"/>
</dbReference>
<dbReference type="EMBL" id="JALJOR010000005">
    <property type="protein sequence ID" value="KAK9816801.1"/>
    <property type="molecule type" value="Genomic_DNA"/>
</dbReference>
<accession>A0AAW1Q4N4</accession>
<name>A0AAW1Q4N4_9CHLO</name>
<dbReference type="GO" id="GO:0016757">
    <property type="term" value="F:glycosyltransferase activity"/>
    <property type="evidence" value="ECO:0007669"/>
    <property type="project" value="TreeGrafter"/>
</dbReference>
<organism evidence="3 4">
    <name type="scientific">[Myrmecia] bisecta</name>
    <dbReference type="NCBI Taxonomy" id="41462"/>
    <lineage>
        <taxon>Eukaryota</taxon>
        <taxon>Viridiplantae</taxon>
        <taxon>Chlorophyta</taxon>
        <taxon>core chlorophytes</taxon>
        <taxon>Trebouxiophyceae</taxon>
        <taxon>Trebouxiales</taxon>
        <taxon>Trebouxiaceae</taxon>
        <taxon>Myrmecia</taxon>
    </lineage>
</organism>
<dbReference type="InterPro" id="IPR005069">
    <property type="entry name" value="Nucl-diP-sugar_transferase"/>
</dbReference>
<protein>
    <recommendedName>
        <fullName evidence="2">Nucleotide-diphospho-sugar transferase domain-containing protein</fullName>
    </recommendedName>
</protein>
<dbReference type="PANTHER" id="PTHR47032:SF1">
    <property type="entry name" value="UDP-D-XYLOSE:L-FUCOSE ALPHA-1,3-D-XYLOSYLTRANSFERASE-RELATED"/>
    <property type="match status" value="1"/>
</dbReference>
<comment type="caution">
    <text evidence="3">The sequence shown here is derived from an EMBL/GenBank/DDBJ whole genome shotgun (WGS) entry which is preliminary data.</text>
</comment>
<feature type="domain" description="Nucleotide-diphospho-sugar transferase" evidence="2">
    <location>
        <begin position="55"/>
        <end position="287"/>
    </location>
</feature>
<dbReference type="InterPro" id="IPR052636">
    <property type="entry name" value="UDP-D-xylose:L-fucose_XylT"/>
</dbReference>
<evidence type="ECO:0000313" key="3">
    <source>
        <dbReference type="EMBL" id="KAK9816801.1"/>
    </source>
</evidence>
<sequence>MMLTPANHKAVLELVATPAREIIFTTFLMDEAMAQLQFNKNFLSSLHGVGRMVNTMLISYDVDSCAQMELAGVPCWLDRVAPQPHTLPGQYASKVPHWFQKYWWAKHMTHLNYTVLFVDNDAVVLQDPLHHYDPSYDIQGLSDWNWLTEPPSPLEIVVWGCPLYKTMNKAKSLGGQEVVYRDDTAKKPLEATNPAIPCQSTGLWFAQPTPAAHAFFRDLLDLLTRILVEQWDQAAWNEVLMGHLFGLGEAPPLRYRLLPMAQYNNIGTYHLRQQHALPLDTVILHAGAVHGPNKVAQYKALGFWSPEAYEKSAGLVSKARVHAALHPHQPDAAETPAPKGEPAAEQDTAEQSVDPPPAGREDTPK</sequence>
<dbReference type="PANTHER" id="PTHR47032">
    <property type="entry name" value="UDP-D-XYLOSE:L-FUCOSE ALPHA-1,3-D-XYLOSYLTRANSFERASE-RELATED"/>
    <property type="match status" value="1"/>
</dbReference>
<dbReference type="Pfam" id="PF03407">
    <property type="entry name" value="Nucleotid_trans"/>
    <property type="match status" value="1"/>
</dbReference>
<reference evidence="3 4" key="1">
    <citation type="journal article" date="2024" name="Nat. Commun.">
        <title>Phylogenomics reveals the evolutionary origins of lichenization in chlorophyte algae.</title>
        <authorList>
            <person name="Puginier C."/>
            <person name="Libourel C."/>
            <person name="Otte J."/>
            <person name="Skaloud P."/>
            <person name="Haon M."/>
            <person name="Grisel S."/>
            <person name="Petersen M."/>
            <person name="Berrin J.G."/>
            <person name="Delaux P.M."/>
            <person name="Dal Grande F."/>
            <person name="Keller J."/>
        </authorList>
    </citation>
    <scope>NUCLEOTIDE SEQUENCE [LARGE SCALE GENOMIC DNA]</scope>
    <source>
        <strain evidence="3 4">SAG 2043</strain>
    </source>
</reference>
<keyword evidence="4" id="KW-1185">Reference proteome</keyword>
<feature type="region of interest" description="Disordered" evidence="1">
    <location>
        <begin position="323"/>
        <end position="365"/>
    </location>
</feature>
<evidence type="ECO:0000256" key="1">
    <source>
        <dbReference type="SAM" id="MobiDB-lite"/>
    </source>
</evidence>